<evidence type="ECO:0000256" key="3">
    <source>
        <dbReference type="ARBA" id="ARBA00023315"/>
    </source>
</evidence>
<protein>
    <recommendedName>
        <fullName evidence="5">Choline/carnitine acyltransferase domain-containing protein</fullName>
    </recommendedName>
</protein>
<gene>
    <name evidence="6" type="ORF">PVAND_005173</name>
</gene>
<dbReference type="Gene3D" id="3.30.559.10">
    <property type="entry name" value="Chloramphenicol acetyltransferase-like domain"/>
    <property type="match status" value="1"/>
</dbReference>
<comment type="similarity">
    <text evidence="1">Belongs to the carnitine/choline acetyltransferase family.</text>
</comment>
<keyword evidence="3" id="KW-0012">Acyltransferase</keyword>
<evidence type="ECO:0000256" key="2">
    <source>
        <dbReference type="ARBA" id="ARBA00022679"/>
    </source>
</evidence>
<accession>A0A9J6BZT3</accession>
<keyword evidence="7" id="KW-1185">Reference proteome</keyword>
<feature type="active site" description="Proton acceptor" evidence="4">
    <location>
        <position position="342"/>
    </location>
</feature>
<keyword evidence="2" id="KW-0808">Transferase</keyword>
<feature type="domain" description="Choline/carnitine acyltransferase" evidence="5">
    <location>
        <begin position="40"/>
        <end position="611"/>
    </location>
</feature>
<dbReference type="SUPFAM" id="SSF52777">
    <property type="entry name" value="CoA-dependent acyltransferases"/>
    <property type="match status" value="2"/>
</dbReference>
<evidence type="ECO:0000313" key="7">
    <source>
        <dbReference type="Proteomes" id="UP001107558"/>
    </source>
</evidence>
<dbReference type="InterPro" id="IPR023213">
    <property type="entry name" value="CAT-like_dom_sf"/>
</dbReference>
<evidence type="ECO:0000256" key="1">
    <source>
        <dbReference type="ARBA" id="ARBA00005232"/>
    </source>
</evidence>
<dbReference type="GO" id="GO:0005777">
    <property type="term" value="C:peroxisome"/>
    <property type="evidence" value="ECO:0007669"/>
    <property type="project" value="TreeGrafter"/>
</dbReference>
<sequence length="628" mass="72879">MKNQQITNLRHLGILSRESQYILPDGSPSTFSRDESLEKLPLPKLEDTLERYYKNLLPFGDENELKNSRKIIEEFKNGVGKELHKMLEEKAAKEKNWVRKFWEDYAYLEYRTPLAPFSVQIQPIMLQSIGIEESKKDCLKNFARIVHYFGVYFQILREEKLRPTTNPDGSVVFSSNQFKRLYNTSRIPGEIKDEIFNCFKTKTEGECPSTIVVIGKGRIFYFDIIQNNKLLSPAELLHTFSIIYGKIDNESENYSIPLLTCDERTGWFKNRKHLIEISNENEEFLKVIESSMMVFILDDREPRDISEVCAHLLDGNYQSKWIDKSVSLTVFRNGKYGCVGEHSSYDGPVSMSYGGFILESFTEDPEPNWNENLKYKILPKEIKFKIDEKIKSEIARVEKVVEGFTDSVTVYCQEYRNYGKNFMKLQKIHPDCFVQMALQLAYFKIHQKLAPTYETATMRSYYHGRTETVRSCSIEVKEWLEKMYDDKASNTEKVKLFKTAANSQFKLMNDARSGKGFDRHLFAMWCIARENNIQIPQLYSDPLYFKSGGGGNFYLSTSTLGYSICNGCVAPMLTDGYGVFYTMLDNFVWIIITAFRESKVTSSKKFYEAFESAMNEISQLLEATNSKL</sequence>
<dbReference type="EMBL" id="JADBJN010000002">
    <property type="protein sequence ID" value="KAG5675258.1"/>
    <property type="molecule type" value="Genomic_DNA"/>
</dbReference>
<dbReference type="InterPro" id="IPR000542">
    <property type="entry name" value="Carn_acyl_trans"/>
</dbReference>
<dbReference type="AlphaFoldDB" id="A0A9J6BZT3"/>
<dbReference type="InterPro" id="IPR042231">
    <property type="entry name" value="Cho/carn_acyl_trans_2"/>
</dbReference>
<evidence type="ECO:0000256" key="4">
    <source>
        <dbReference type="PIRSR" id="PIRSR600542-1"/>
    </source>
</evidence>
<evidence type="ECO:0000313" key="6">
    <source>
        <dbReference type="EMBL" id="KAG5675258.1"/>
    </source>
</evidence>
<comment type="caution">
    <text evidence="6">The sequence shown here is derived from an EMBL/GenBank/DDBJ whole genome shotgun (WGS) entry which is preliminary data.</text>
</comment>
<proteinExistence type="inferred from homology"/>
<dbReference type="OrthoDB" id="240216at2759"/>
<organism evidence="6 7">
    <name type="scientific">Polypedilum vanderplanki</name>
    <name type="common">Sleeping chironomid midge</name>
    <dbReference type="NCBI Taxonomy" id="319348"/>
    <lineage>
        <taxon>Eukaryota</taxon>
        <taxon>Metazoa</taxon>
        <taxon>Ecdysozoa</taxon>
        <taxon>Arthropoda</taxon>
        <taxon>Hexapoda</taxon>
        <taxon>Insecta</taxon>
        <taxon>Pterygota</taxon>
        <taxon>Neoptera</taxon>
        <taxon>Endopterygota</taxon>
        <taxon>Diptera</taxon>
        <taxon>Nematocera</taxon>
        <taxon>Chironomoidea</taxon>
        <taxon>Chironomidae</taxon>
        <taxon>Chironominae</taxon>
        <taxon>Polypedilum</taxon>
        <taxon>Polypedilum</taxon>
    </lineage>
</organism>
<reference evidence="6" key="1">
    <citation type="submission" date="2021-03" db="EMBL/GenBank/DDBJ databases">
        <title>Chromosome level genome of the anhydrobiotic midge Polypedilum vanderplanki.</title>
        <authorList>
            <person name="Yoshida Y."/>
            <person name="Kikawada T."/>
            <person name="Gusev O."/>
        </authorList>
    </citation>
    <scope>NUCLEOTIDE SEQUENCE</scope>
    <source>
        <strain evidence="6">NIAS01</strain>
        <tissue evidence="6">Whole body or cell culture</tissue>
    </source>
</reference>
<name>A0A9J6BZT3_POLVA</name>
<dbReference type="Proteomes" id="UP001107558">
    <property type="component" value="Chromosome 2"/>
</dbReference>
<dbReference type="GO" id="GO:0008458">
    <property type="term" value="F:carnitine O-octanoyltransferase activity"/>
    <property type="evidence" value="ECO:0007669"/>
    <property type="project" value="TreeGrafter"/>
</dbReference>
<dbReference type="PANTHER" id="PTHR22589:SF67">
    <property type="entry name" value="PEROXISOMAL CARNITINE O-OCTANOYLTRANSFERASE"/>
    <property type="match status" value="1"/>
</dbReference>
<dbReference type="Pfam" id="PF00755">
    <property type="entry name" value="Carn_acyltransf"/>
    <property type="match status" value="1"/>
</dbReference>
<dbReference type="Gene3D" id="3.30.559.70">
    <property type="entry name" value="Choline/Carnitine o-acyltransferase, domain 2"/>
    <property type="match status" value="1"/>
</dbReference>
<evidence type="ECO:0000259" key="5">
    <source>
        <dbReference type="Pfam" id="PF00755"/>
    </source>
</evidence>
<dbReference type="InterPro" id="IPR039551">
    <property type="entry name" value="Cho/carn_acyl_trans"/>
</dbReference>
<dbReference type="PANTHER" id="PTHR22589">
    <property type="entry name" value="CARNITINE O-ACYLTRANSFERASE"/>
    <property type="match status" value="1"/>
</dbReference>